<dbReference type="RefSeq" id="WP_258210663.1">
    <property type="nucleotide sequence ID" value="NZ_CP102734.1"/>
</dbReference>
<feature type="transmembrane region" description="Helical" evidence="1">
    <location>
        <begin position="48"/>
        <end position="68"/>
    </location>
</feature>
<evidence type="ECO:0000313" key="2">
    <source>
        <dbReference type="EMBL" id="UVD81489.1"/>
    </source>
</evidence>
<evidence type="ECO:0000313" key="3">
    <source>
        <dbReference type="Proteomes" id="UP001059252"/>
    </source>
</evidence>
<reference evidence="2" key="1">
    <citation type="submission" date="2022-08" db="EMBL/GenBank/DDBJ databases">
        <title>Complete genome of Mycoplasma iguanae type strain 2327.</title>
        <authorList>
            <person name="Spergser J."/>
        </authorList>
    </citation>
    <scope>NUCLEOTIDE SEQUENCE</scope>
    <source>
        <strain evidence="2">2327</strain>
    </source>
</reference>
<dbReference type="NCBIfam" id="NF046009">
    <property type="entry name" value="MAGa3780_fam"/>
    <property type="match status" value="1"/>
</dbReference>
<gene>
    <name evidence="2" type="ORF">NV226_02005</name>
</gene>
<dbReference type="EMBL" id="CP102734">
    <property type="protein sequence ID" value="UVD81489.1"/>
    <property type="molecule type" value="Genomic_DNA"/>
</dbReference>
<feature type="transmembrane region" description="Helical" evidence="1">
    <location>
        <begin position="187"/>
        <end position="214"/>
    </location>
</feature>
<organism evidence="2 3">
    <name type="scientific">Mycoplasma iguanae</name>
    <dbReference type="NCBI Taxonomy" id="292461"/>
    <lineage>
        <taxon>Bacteria</taxon>
        <taxon>Bacillati</taxon>
        <taxon>Mycoplasmatota</taxon>
        <taxon>Mollicutes</taxon>
        <taxon>Mycoplasmataceae</taxon>
        <taxon>Mycoplasma</taxon>
    </lineage>
</organism>
<keyword evidence="1" id="KW-0812">Transmembrane</keyword>
<keyword evidence="1" id="KW-1133">Transmembrane helix</keyword>
<proteinExistence type="predicted"/>
<dbReference type="Proteomes" id="UP001059252">
    <property type="component" value="Chromosome"/>
</dbReference>
<feature type="transmembrane region" description="Helical" evidence="1">
    <location>
        <begin position="147"/>
        <end position="167"/>
    </location>
</feature>
<evidence type="ECO:0000256" key="1">
    <source>
        <dbReference type="SAM" id="Phobius"/>
    </source>
</evidence>
<keyword evidence="3" id="KW-1185">Reference proteome</keyword>
<keyword evidence="1" id="KW-0472">Membrane</keyword>
<accession>A0ABY5R9N0</accession>
<feature type="transmembrane region" description="Helical" evidence="1">
    <location>
        <begin position="114"/>
        <end position="135"/>
    </location>
</feature>
<sequence>MGVTILTVVALALILAVFKIDTNVDDRQDNVARDRYNLVQIFKFGSPFLYFTTLSNLALGLALTLFGLNYKKNGNKFFNFLFLSTSWMGITFWVYWFLISWVSIGMWKTEPLSGLLSVLLHGINPIAGFVALYLLRHYCKISYKAIWLATLLFCMYGILTVIFYFGADWLKGRPLVFYAFLDYKRPFFYSGGNIWVTLILNIILISSFIGIPLLSAKLIIRIMRIKISDGEKKRGLIKKWKSKWKKQ</sequence>
<feature type="transmembrane region" description="Helical" evidence="1">
    <location>
        <begin position="80"/>
        <end position="102"/>
    </location>
</feature>
<name>A0ABY5R9N0_9MOLU</name>
<protein>
    <submittedName>
        <fullName evidence="2">Uncharacterized protein</fullName>
    </submittedName>
</protein>